<keyword evidence="1" id="KW-0472">Membrane</keyword>
<evidence type="ECO:0000313" key="2">
    <source>
        <dbReference type="EMBL" id="UYM06793.1"/>
    </source>
</evidence>
<dbReference type="Proteomes" id="UP001164390">
    <property type="component" value="Chromosome"/>
</dbReference>
<dbReference type="AlphaFoldDB" id="A0AA46YNL0"/>
<sequence length="273" mass="28886">MSPADLRSRITDEISDLPPMRTVVPDVVADGARSQRRRRAASIGLVAAAIVGAVAVGTAGIDLGGDAHQQVAPATNGVAPPATAAPSDNPFRAMPATSNPEEFAHWAAPRFSDALPDDFEDVRVLDRGDGVYDYVTRDADGTQLTFHLEMWSIPKGYPSLDGCAPGHRECAVAPEIDAKAYLAEEELGANPNPPTRGIADLQMRPTAGPKDYDLLLEFTADQDVTVPLSPEEILDLAASKPFDAIWQEYASHGGWVKAGGAFTDEGLGQANEG</sequence>
<dbReference type="KEGG" id="sgrg:L0C25_06885"/>
<organism evidence="2 3">
    <name type="scientific">Solicola gregarius</name>
    <dbReference type="NCBI Taxonomy" id="2908642"/>
    <lineage>
        <taxon>Bacteria</taxon>
        <taxon>Bacillati</taxon>
        <taxon>Actinomycetota</taxon>
        <taxon>Actinomycetes</taxon>
        <taxon>Propionibacteriales</taxon>
        <taxon>Nocardioidaceae</taxon>
        <taxon>Solicola</taxon>
    </lineage>
</organism>
<feature type="transmembrane region" description="Helical" evidence="1">
    <location>
        <begin position="40"/>
        <end position="61"/>
    </location>
</feature>
<dbReference type="RefSeq" id="WP_271635715.1">
    <property type="nucleotide sequence ID" value="NZ_CP094970.1"/>
</dbReference>
<gene>
    <name evidence="2" type="ORF">L0C25_06885</name>
</gene>
<accession>A0AA46YNL0</accession>
<dbReference type="EMBL" id="CP094970">
    <property type="protein sequence ID" value="UYM06793.1"/>
    <property type="molecule type" value="Genomic_DNA"/>
</dbReference>
<evidence type="ECO:0000256" key="1">
    <source>
        <dbReference type="SAM" id="Phobius"/>
    </source>
</evidence>
<protein>
    <submittedName>
        <fullName evidence="2">Uncharacterized protein</fullName>
    </submittedName>
</protein>
<name>A0AA46YNL0_9ACTN</name>
<proteinExistence type="predicted"/>
<keyword evidence="3" id="KW-1185">Reference proteome</keyword>
<reference evidence="2" key="1">
    <citation type="submission" date="2022-01" db="EMBL/GenBank/DDBJ databases">
        <title>Nocardioidaceae gen. sp. A5X3R13.</title>
        <authorList>
            <person name="Lopez Marin M.A."/>
            <person name="Uhlik O."/>
        </authorList>
    </citation>
    <scope>NUCLEOTIDE SEQUENCE</scope>
    <source>
        <strain evidence="2">A5X3R13</strain>
    </source>
</reference>
<evidence type="ECO:0000313" key="3">
    <source>
        <dbReference type="Proteomes" id="UP001164390"/>
    </source>
</evidence>
<keyword evidence="1" id="KW-1133">Transmembrane helix</keyword>
<keyword evidence="1" id="KW-0812">Transmembrane</keyword>